<evidence type="ECO:0000313" key="3">
    <source>
        <dbReference type="Proteomes" id="UP000811255"/>
    </source>
</evidence>
<keyword evidence="3" id="KW-1185">Reference proteome</keyword>
<accession>A0ABS5W1B7</accession>
<sequence length="135" mass="14388">MKDRILAEPAFGLGVLVWIVAATLFPYQLGMSNAPFLAFILYLTIAGHLLAVADALFNSATYRSFGDVAFQGLFWAIGLSIPAFAAFLIGASTAPVTVAFEDDLCRMAGFSHIEGHPEAALEEALEPTEGCETES</sequence>
<organism evidence="2 3">
    <name type="scientific">Croceibacterium selenioxidans</name>
    <dbReference type="NCBI Taxonomy" id="2838833"/>
    <lineage>
        <taxon>Bacteria</taxon>
        <taxon>Pseudomonadati</taxon>
        <taxon>Pseudomonadota</taxon>
        <taxon>Alphaproteobacteria</taxon>
        <taxon>Sphingomonadales</taxon>
        <taxon>Erythrobacteraceae</taxon>
        <taxon>Croceibacterium</taxon>
    </lineage>
</organism>
<comment type="caution">
    <text evidence="2">The sequence shown here is derived from an EMBL/GenBank/DDBJ whole genome shotgun (WGS) entry which is preliminary data.</text>
</comment>
<protein>
    <recommendedName>
        <fullName evidence="4">SPW repeat-containing protein</fullName>
    </recommendedName>
</protein>
<keyword evidence="1" id="KW-1133">Transmembrane helix</keyword>
<keyword evidence="1" id="KW-0472">Membrane</keyword>
<dbReference type="Proteomes" id="UP000811255">
    <property type="component" value="Unassembled WGS sequence"/>
</dbReference>
<evidence type="ECO:0000313" key="2">
    <source>
        <dbReference type="EMBL" id="MBT2133117.1"/>
    </source>
</evidence>
<feature type="transmembrane region" description="Helical" evidence="1">
    <location>
        <begin position="6"/>
        <end position="27"/>
    </location>
</feature>
<dbReference type="RefSeq" id="WP_214534399.1">
    <property type="nucleotide sequence ID" value="NZ_JAHFVK010000001.1"/>
</dbReference>
<keyword evidence="1" id="KW-0812">Transmembrane</keyword>
<feature type="transmembrane region" description="Helical" evidence="1">
    <location>
        <begin position="73"/>
        <end position="100"/>
    </location>
</feature>
<evidence type="ECO:0000256" key="1">
    <source>
        <dbReference type="SAM" id="Phobius"/>
    </source>
</evidence>
<gene>
    <name evidence="2" type="ORF">KK137_02115</name>
</gene>
<evidence type="ECO:0008006" key="4">
    <source>
        <dbReference type="Google" id="ProtNLM"/>
    </source>
</evidence>
<dbReference type="EMBL" id="JAHFVK010000001">
    <property type="protein sequence ID" value="MBT2133117.1"/>
    <property type="molecule type" value="Genomic_DNA"/>
</dbReference>
<name>A0ABS5W1B7_9SPHN</name>
<reference evidence="2 3" key="1">
    <citation type="submission" date="2021-05" db="EMBL/GenBank/DDBJ databases">
        <title>Croceibacterium sp. LX-88 genome sequence.</title>
        <authorList>
            <person name="Luo X."/>
        </authorList>
    </citation>
    <scope>NUCLEOTIDE SEQUENCE [LARGE SCALE GENOMIC DNA]</scope>
    <source>
        <strain evidence="2 3">LX-88</strain>
    </source>
</reference>
<proteinExistence type="predicted"/>
<feature type="transmembrane region" description="Helical" evidence="1">
    <location>
        <begin position="34"/>
        <end position="53"/>
    </location>
</feature>